<accession>A0A6G1CBQ0</accession>
<dbReference type="GO" id="GO:0008757">
    <property type="term" value="F:S-adenosylmethionine-dependent methyltransferase activity"/>
    <property type="evidence" value="ECO:0007669"/>
    <property type="project" value="InterPro"/>
</dbReference>
<gene>
    <name evidence="6" type="ORF">E2562_001743</name>
</gene>
<sequence>MPPRLLEEEDAYATSRATRERPWRPISTTPELGPNPRRAPAHLRVIARDDPYPPPPCRVCTRGGDARPAAAACAHQTTTDPGGAAIPGDQIRGAGGGMTGGGGGGGTAAQAYGEAWYWDERYRKEAGPFDWYQKYLTLAPLLALYVRRHHRLLLVGCGNSVFGENMVDDGYQDIVNIDISSVVIEQMKKKYRDKPHLKYMKMDVRKMAEFESGSFDAVIDKGTLDSIMCGQNSQENASKMLEEVNRIVKDRGVYILITYGDPSYRLRLLKDLQLWTVKLHVIDRWERSREPAWELTKPLPLDGDSTSVVSLLGPKPDVHYIYVCIKGSDDGKSHSDSRAEINGEEK</sequence>
<evidence type="ECO:0000256" key="2">
    <source>
        <dbReference type="ARBA" id="ARBA00022603"/>
    </source>
</evidence>
<dbReference type="InterPro" id="IPR051419">
    <property type="entry name" value="Lys/N-term_MeTrsfase_sf"/>
</dbReference>
<dbReference type="InterPro" id="IPR013216">
    <property type="entry name" value="Methyltransf_11"/>
</dbReference>
<evidence type="ECO:0000313" key="6">
    <source>
        <dbReference type="EMBL" id="KAF0898075.1"/>
    </source>
</evidence>
<dbReference type="SUPFAM" id="SSF53335">
    <property type="entry name" value="S-adenosyl-L-methionine-dependent methyltransferases"/>
    <property type="match status" value="1"/>
</dbReference>
<name>A0A6G1CBQ0_9ORYZ</name>
<dbReference type="EMBL" id="SPHZ02000009">
    <property type="protein sequence ID" value="KAF0898075.1"/>
    <property type="molecule type" value="Genomic_DNA"/>
</dbReference>
<organism evidence="6 7">
    <name type="scientific">Oryza meyeriana var. granulata</name>
    <dbReference type="NCBI Taxonomy" id="110450"/>
    <lineage>
        <taxon>Eukaryota</taxon>
        <taxon>Viridiplantae</taxon>
        <taxon>Streptophyta</taxon>
        <taxon>Embryophyta</taxon>
        <taxon>Tracheophyta</taxon>
        <taxon>Spermatophyta</taxon>
        <taxon>Magnoliopsida</taxon>
        <taxon>Liliopsida</taxon>
        <taxon>Poales</taxon>
        <taxon>Poaceae</taxon>
        <taxon>BOP clade</taxon>
        <taxon>Oryzoideae</taxon>
        <taxon>Oryzeae</taxon>
        <taxon>Oryzinae</taxon>
        <taxon>Oryza</taxon>
        <taxon>Oryza meyeriana</taxon>
    </lineage>
</organism>
<reference evidence="6 7" key="1">
    <citation type="submission" date="2019-11" db="EMBL/GenBank/DDBJ databases">
        <title>Whole genome sequence of Oryza granulata.</title>
        <authorList>
            <person name="Li W."/>
        </authorList>
    </citation>
    <scope>NUCLEOTIDE SEQUENCE [LARGE SCALE GENOMIC DNA]</scope>
    <source>
        <strain evidence="7">cv. Menghai</strain>
        <tissue evidence="6">Leaf</tissue>
    </source>
</reference>
<dbReference type="PANTHER" id="PTHR12176">
    <property type="entry name" value="SAM-DEPENDENT METHYLTRANSFERASE SUPERFAMILY PROTEIN"/>
    <property type="match status" value="1"/>
</dbReference>
<keyword evidence="3" id="KW-0808">Transferase</keyword>
<dbReference type="CDD" id="cd02440">
    <property type="entry name" value="AdoMet_MTases"/>
    <property type="match status" value="1"/>
</dbReference>
<keyword evidence="2" id="KW-0489">Methyltransferase</keyword>
<dbReference type="GO" id="GO:0032259">
    <property type="term" value="P:methylation"/>
    <property type="evidence" value="ECO:0007669"/>
    <property type="project" value="UniProtKB-KW"/>
</dbReference>
<dbReference type="PANTHER" id="PTHR12176:SF79">
    <property type="entry name" value="METHYLTRANSFERASE TYPE 11 DOMAIN-CONTAINING PROTEIN"/>
    <property type="match status" value="1"/>
</dbReference>
<feature type="domain" description="Methyltransferase type 11" evidence="5">
    <location>
        <begin position="154"/>
        <end position="255"/>
    </location>
</feature>
<comment type="caution">
    <text evidence="6">The sequence shown here is derived from an EMBL/GenBank/DDBJ whole genome shotgun (WGS) entry which is preliminary data.</text>
</comment>
<dbReference type="Proteomes" id="UP000479710">
    <property type="component" value="Unassembled WGS sequence"/>
</dbReference>
<evidence type="ECO:0000256" key="3">
    <source>
        <dbReference type="ARBA" id="ARBA00022679"/>
    </source>
</evidence>
<dbReference type="OrthoDB" id="411785at2759"/>
<feature type="region of interest" description="Disordered" evidence="4">
    <location>
        <begin position="1"/>
        <end position="38"/>
    </location>
</feature>
<keyword evidence="7" id="KW-1185">Reference proteome</keyword>
<dbReference type="Pfam" id="PF08241">
    <property type="entry name" value="Methyltransf_11"/>
    <property type="match status" value="1"/>
</dbReference>
<dbReference type="FunFam" id="3.40.50.150:FF:000224">
    <property type="entry name" value="S-adenosyl-L-methionine-dependent methyltransferases superfamily protein"/>
    <property type="match status" value="1"/>
</dbReference>
<dbReference type="InterPro" id="IPR029063">
    <property type="entry name" value="SAM-dependent_MTases_sf"/>
</dbReference>
<evidence type="ECO:0000259" key="5">
    <source>
        <dbReference type="Pfam" id="PF08241"/>
    </source>
</evidence>
<evidence type="ECO:0000256" key="4">
    <source>
        <dbReference type="SAM" id="MobiDB-lite"/>
    </source>
</evidence>
<evidence type="ECO:0000256" key="1">
    <source>
        <dbReference type="ARBA" id="ARBA00008361"/>
    </source>
</evidence>
<proteinExistence type="inferred from homology"/>
<dbReference type="Gene3D" id="3.40.50.150">
    <property type="entry name" value="Vaccinia Virus protein VP39"/>
    <property type="match status" value="1"/>
</dbReference>
<evidence type="ECO:0000313" key="7">
    <source>
        <dbReference type="Proteomes" id="UP000479710"/>
    </source>
</evidence>
<protein>
    <recommendedName>
        <fullName evidence="5">Methyltransferase type 11 domain-containing protein</fullName>
    </recommendedName>
</protein>
<dbReference type="AlphaFoldDB" id="A0A6G1CBQ0"/>
<comment type="similarity">
    <text evidence="1">Belongs to the methyltransferase superfamily.</text>
</comment>